<dbReference type="GO" id="GO:0003713">
    <property type="term" value="F:transcription coactivator activity"/>
    <property type="evidence" value="ECO:0007669"/>
    <property type="project" value="UniProtKB-UniRule"/>
</dbReference>
<dbReference type="GO" id="GO:0071819">
    <property type="term" value="C:DUBm complex"/>
    <property type="evidence" value="ECO:0007669"/>
    <property type="project" value="UniProtKB-UniRule"/>
</dbReference>
<feature type="region of interest" description="Disordered" evidence="14">
    <location>
        <begin position="466"/>
        <end position="486"/>
    </location>
</feature>
<evidence type="ECO:0000256" key="4">
    <source>
        <dbReference type="ARBA" id="ARBA00022771"/>
    </source>
</evidence>
<dbReference type="Gene3D" id="6.10.140.1270">
    <property type="match status" value="1"/>
</dbReference>
<dbReference type="PANTHER" id="PTHR46318:SF2">
    <property type="entry name" value="NUCLEOLAR TRANSCRIPTION FACTOR 1"/>
    <property type="match status" value="1"/>
</dbReference>
<evidence type="ECO:0000256" key="11">
    <source>
        <dbReference type="ARBA" id="ARBA00023242"/>
    </source>
</evidence>
<keyword evidence="6 12" id="KW-0156">Chromatin regulator</keyword>
<organism evidence="17 18">
    <name type="scientific">Scyliorhinus torazame</name>
    <name type="common">Cloudy catshark</name>
    <name type="synonym">Catulus torazame</name>
    <dbReference type="NCBI Taxonomy" id="75743"/>
    <lineage>
        <taxon>Eukaryota</taxon>
        <taxon>Metazoa</taxon>
        <taxon>Chordata</taxon>
        <taxon>Craniata</taxon>
        <taxon>Vertebrata</taxon>
        <taxon>Chondrichthyes</taxon>
        <taxon>Elasmobranchii</taxon>
        <taxon>Galeomorphii</taxon>
        <taxon>Galeoidea</taxon>
        <taxon>Carcharhiniformes</taxon>
        <taxon>Scyliorhinidae</taxon>
        <taxon>Scyliorhinus</taxon>
    </lineage>
</organism>
<feature type="domain" description="HMG box" evidence="15">
    <location>
        <begin position="491"/>
        <end position="558"/>
    </location>
</feature>
<evidence type="ECO:0000259" key="16">
    <source>
        <dbReference type="PROSITE" id="PS51505"/>
    </source>
</evidence>
<feature type="region of interest" description="Disordered" evidence="14">
    <location>
        <begin position="653"/>
        <end position="748"/>
    </location>
</feature>
<evidence type="ECO:0000256" key="3">
    <source>
        <dbReference type="ARBA" id="ARBA00022737"/>
    </source>
</evidence>
<dbReference type="SMART" id="SM00398">
    <property type="entry name" value="HMG"/>
    <property type="match status" value="6"/>
</dbReference>
<feature type="DNA-binding region" description="HMG box" evidence="13">
    <location>
        <begin position="573"/>
        <end position="639"/>
    </location>
</feature>
<keyword evidence="2 12" id="KW-0479">Metal-binding</keyword>
<name>A0A401NVS9_SCYTO</name>
<dbReference type="FunFam" id="3.30.160.60:FF:000118">
    <property type="entry name" value="Ataxin-7-like protein 3"/>
    <property type="match status" value="1"/>
</dbReference>
<sequence>MNGETAMSATVELSEAKEDWPKEDLLGLLDSMRSIVPSNDVMKFKTTESHMDWNKVTFAHYTADMCKQKWTEISHEVRKFRTLSELIVDAQEHVRNPYKGKKLKKHPDFPKKPLTPYFRFFMEKRAKYAKLHPEMSNLDLTKILSKKYKELPEKKKMKYIQEFQKEKEDFERNMARFREDHPELLESVKRTDVPEKPKTPQQLWYLHEKKAFMKLHPQATMKDVKEALGKQWSQLSDKKRLKWIGKSLEQRELYEEAMRDYVIRHPEQSINLDDLTKNTLTKAERQLKDKFDGRPTKPPPNGYSLYCAELMSNMKDIPSTERMVLCSKQWKMLSQKEKDAYQKRCEQKKKEYEINLHRFLLSLPEHEQQRVLSEEKMIGINRRAASNLKQAGVKGISSPTLDAKTTSDKPKRPISAMFIFSEEKRKKMQEEEPELSESELTRKLARMWTELSEKKKEKYRRMEAAAKAESEQKKQGYGKDGKGSAIRGKLPEPPKTAEEIWQQNVIGDYLAKYRNDRSKAFRAMEATWSAMEKKEKLMWIKKAAEDQKRYEKELSEIRTPATNKKMKFEGEPKKPPMNGYQKFSQELLTGGELNHLNLKDRMVEIGKRWRKVTQAQKDRYKKMAEELQCQYKINLEAWLKSLSPQERALYKEYTSNKRKTTTKAASPNPKMKIALPTQSASETEDSDEEDDDDDDDDDEEKANSSDSDDSSGSDSDEESEEEDDADENAEEEEEGEEEDENQSDTNLRTDDAISQFIRRLLCANSAAMPKLKRVSSEKKQKYWRQLKRDQRQMSREHSDQAMEFDATPESSAEQAVAHEIYSDLVDDACLGLCFEVHRAVKCGYFFLDETDPDSMKDFEIVDQPGVDIFGQVYNQWKNKECECPNCSRSIAASRFAPHLEKCLGMGRNSSRIANRRIASSNNLSKSESDQEDNDDINDNDWSYGSEKKAKKRKSDKNEAFLAILGELSGISDPYKYNNNSGINYENLGPEELRSLLTTQCGVISEHTKKMCTRSLRCPQHTDDQRRSVRVYLLGSSVSLPESEVSVENESYDPSESQSFMSRLQWDGTSDISPSDSASSKASTNNSDSKKSKKKKPHLSLPSAPGMSSSKKKKLKAPAPPTPSIYDDIN</sequence>
<feature type="domain" description="HMG box" evidence="15">
    <location>
        <begin position="573"/>
        <end position="639"/>
    </location>
</feature>
<comment type="caution">
    <text evidence="17">The sequence shown here is derived from an EMBL/GenBank/DDBJ whole genome shotgun (WGS) entry which is preliminary data.</text>
</comment>
<keyword evidence="5 12" id="KW-0862">Zinc</keyword>
<dbReference type="InterPro" id="IPR029215">
    <property type="entry name" value="HMG_box_5"/>
</dbReference>
<evidence type="ECO:0000313" key="18">
    <source>
        <dbReference type="Proteomes" id="UP000288216"/>
    </source>
</evidence>
<dbReference type="Pfam" id="PF00505">
    <property type="entry name" value="HMG_box"/>
    <property type="match status" value="4"/>
</dbReference>
<dbReference type="HAMAP" id="MF_03047">
    <property type="entry name" value="Sgf11"/>
    <property type="match status" value="1"/>
</dbReference>
<dbReference type="GO" id="GO:0006325">
    <property type="term" value="P:chromatin organization"/>
    <property type="evidence" value="ECO:0007669"/>
    <property type="project" value="UniProtKB-KW"/>
</dbReference>
<dbReference type="CDD" id="cd21998">
    <property type="entry name" value="HMG-box_UBF1_rpt1-like"/>
    <property type="match status" value="1"/>
</dbReference>
<feature type="region of interest" description="Disordered" evidence="14">
    <location>
        <begin position="916"/>
        <end position="949"/>
    </location>
</feature>
<dbReference type="EMBL" id="BFAA01001408">
    <property type="protein sequence ID" value="GCB64983.1"/>
    <property type="molecule type" value="Genomic_DNA"/>
</dbReference>
<dbReference type="OMA" id="MCRMKWI"/>
<feature type="compositionally biased region" description="Acidic residues" evidence="14">
    <location>
        <begin position="682"/>
        <end position="742"/>
    </location>
</feature>
<evidence type="ECO:0000256" key="10">
    <source>
        <dbReference type="ARBA" id="ARBA00023163"/>
    </source>
</evidence>
<keyword evidence="18" id="KW-1185">Reference proteome</keyword>
<dbReference type="GO" id="GO:0003677">
    <property type="term" value="F:DNA binding"/>
    <property type="evidence" value="ECO:0007669"/>
    <property type="project" value="UniProtKB-UniRule"/>
</dbReference>
<comment type="subcellular location">
    <subcellularLocation>
        <location evidence="1 12">Nucleus</location>
    </subcellularLocation>
</comment>
<feature type="region of interest" description="Disordered" evidence="14">
    <location>
        <begin position="1064"/>
        <end position="1129"/>
    </location>
</feature>
<comment type="function">
    <text evidence="12">Component of the transcription regulatory histone acetylation (HAT) complex SAGA, a multiprotein complex that activates transcription by remodeling chromatin and mediating histone acetylation and deubiquitination. Within the SAGA complex, participates in a subcomplex that specifically deubiquitinates histone H2B. The SAGA complex is recruited to specific gene promoters by activators, where it is required for transcription.</text>
</comment>
<dbReference type="PANTHER" id="PTHR46318">
    <property type="entry name" value="UPSTREAM BINDING TRANSCRIPTION FACTOR"/>
    <property type="match status" value="1"/>
</dbReference>
<evidence type="ECO:0000256" key="12">
    <source>
        <dbReference type="HAMAP-Rule" id="MF_03047"/>
    </source>
</evidence>
<dbReference type="Proteomes" id="UP000288216">
    <property type="component" value="Unassembled WGS sequence"/>
</dbReference>
<gene>
    <name evidence="12" type="primary">ATXN7L3</name>
    <name evidence="17" type="ORF">scyTo_0004695</name>
</gene>
<evidence type="ECO:0000259" key="15">
    <source>
        <dbReference type="PROSITE" id="PS50118"/>
    </source>
</evidence>
<dbReference type="CDD" id="cd22002">
    <property type="entry name" value="HMG-box_UBF1_rpt5"/>
    <property type="match status" value="1"/>
</dbReference>
<feature type="compositionally biased region" description="Basic and acidic residues" evidence="14">
    <location>
        <begin position="788"/>
        <end position="800"/>
    </location>
</feature>
<keyword evidence="3" id="KW-0677">Repeat</keyword>
<protein>
    <recommendedName>
        <fullName evidence="12">Ataxin-7-like protein 3</fullName>
    </recommendedName>
    <alternativeName>
        <fullName evidence="12">SAGA-associated factor 11 homolog</fullName>
    </alternativeName>
</protein>
<evidence type="ECO:0000256" key="8">
    <source>
        <dbReference type="ARBA" id="ARBA00023125"/>
    </source>
</evidence>
<feature type="DNA-binding region" description="HMG box" evidence="13">
    <location>
        <begin position="194"/>
        <end position="262"/>
    </location>
</feature>
<feature type="domain" description="HMG box" evidence="15">
    <location>
        <begin position="110"/>
        <end position="178"/>
    </location>
</feature>
<dbReference type="CDD" id="cd22003">
    <property type="entry name" value="HMG-box_UBF1_rpt6-like"/>
    <property type="match status" value="1"/>
</dbReference>
<evidence type="ECO:0000256" key="13">
    <source>
        <dbReference type="PROSITE-ProRule" id="PRU00267"/>
    </source>
</evidence>
<dbReference type="InterPro" id="IPR013246">
    <property type="entry name" value="SAGA_su_Sgf11"/>
</dbReference>
<dbReference type="AlphaFoldDB" id="A0A401NVS9"/>
<proteinExistence type="inferred from homology"/>
<comment type="subunit">
    <text evidence="12">Component of some SAGA transcription coactivator-HAT complexes. Within the SAGA complex, participates to a subcomplex of SAGA called the DUB module (deubiquitination module).</text>
</comment>
<feature type="region of interest" description="Disordered" evidence="14">
    <location>
        <begin position="788"/>
        <end position="811"/>
    </location>
</feature>
<evidence type="ECO:0000256" key="1">
    <source>
        <dbReference type="ARBA" id="ARBA00004123"/>
    </source>
</evidence>
<dbReference type="PROSITE" id="PS51505">
    <property type="entry name" value="SCA7"/>
    <property type="match status" value="1"/>
</dbReference>
<feature type="domain" description="HMG box" evidence="15">
    <location>
        <begin position="296"/>
        <end position="360"/>
    </location>
</feature>
<dbReference type="InterPro" id="IPR036910">
    <property type="entry name" value="HMG_box_dom_sf"/>
</dbReference>
<dbReference type="PROSITE" id="PS50118">
    <property type="entry name" value="HMG_BOX_2"/>
    <property type="match status" value="6"/>
</dbReference>
<dbReference type="GO" id="GO:0008270">
    <property type="term" value="F:zinc ion binding"/>
    <property type="evidence" value="ECO:0007669"/>
    <property type="project" value="UniProtKB-UniRule"/>
</dbReference>
<feature type="domain" description="HMG box" evidence="15">
    <location>
        <begin position="194"/>
        <end position="262"/>
    </location>
</feature>
<feature type="DNA-binding region" description="HMG box" evidence="13">
    <location>
        <begin position="296"/>
        <end position="360"/>
    </location>
</feature>
<evidence type="ECO:0000313" key="17">
    <source>
        <dbReference type="EMBL" id="GCB64983.1"/>
    </source>
</evidence>
<evidence type="ECO:0000256" key="7">
    <source>
        <dbReference type="ARBA" id="ARBA00023015"/>
    </source>
</evidence>
<evidence type="ECO:0000256" key="14">
    <source>
        <dbReference type="SAM" id="MobiDB-lite"/>
    </source>
</evidence>
<accession>A0A401NVS9</accession>
<keyword evidence="11 12" id="KW-0539">Nucleus</keyword>
<feature type="zinc finger region" description="SGF11-type" evidence="12">
    <location>
        <begin position="881"/>
        <end position="902"/>
    </location>
</feature>
<feature type="DNA-binding region" description="HMG box" evidence="13">
    <location>
        <begin position="491"/>
        <end position="558"/>
    </location>
</feature>
<dbReference type="STRING" id="75743.A0A401NVS9"/>
<comment type="domain">
    <text evidence="12">The long N-terminal helix forms part of the 'assembly lobe' of the SAGA deubiquitination module.</text>
</comment>
<feature type="DNA-binding region" description="HMG box" evidence="13">
    <location>
        <begin position="110"/>
        <end position="178"/>
    </location>
</feature>
<dbReference type="Pfam" id="PF08209">
    <property type="entry name" value="Sgf11"/>
    <property type="match status" value="1"/>
</dbReference>
<dbReference type="Gene3D" id="3.30.160.60">
    <property type="entry name" value="Classic Zinc Finger"/>
    <property type="match status" value="1"/>
</dbReference>
<feature type="compositionally biased region" description="Acidic residues" evidence="14">
    <location>
        <begin position="929"/>
        <end position="938"/>
    </location>
</feature>
<evidence type="ECO:0000256" key="6">
    <source>
        <dbReference type="ARBA" id="ARBA00022853"/>
    </source>
</evidence>
<dbReference type="InterPro" id="IPR051762">
    <property type="entry name" value="UBF1"/>
</dbReference>
<comment type="similarity">
    <text evidence="12">Belongs to the SGF11 family.</text>
</comment>
<dbReference type="GO" id="GO:0000124">
    <property type="term" value="C:SAGA complex"/>
    <property type="evidence" value="ECO:0007669"/>
    <property type="project" value="UniProtKB-UniRule"/>
</dbReference>
<keyword evidence="9 12" id="KW-0010">Activator</keyword>
<dbReference type="InterPro" id="IPR013243">
    <property type="entry name" value="SCA7_dom"/>
</dbReference>
<dbReference type="Gene3D" id="1.10.30.10">
    <property type="entry name" value="High mobility group box domain"/>
    <property type="match status" value="6"/>
</dbReference>
<dbReference type="Pfam" id="PF14887">
    <property type="entry name" value="HMG_box_5"/>
    <property type="match status" value="1"/>
</dbReference>
<keyword evidence="10 12" id="KW-0804">Transcription</keyword>
<evidence type="ECO:0000256" key="2">
    <source>
        <dbReference type="ARBA" id="ARBA00022723"/>
    </source>
</evidence>
<dbReference type="InterPro" id="IPR009071">
    <property type="entry name" value="HMG_box_dom"/>
</dbReference>
<dbReference type="Pfam" id="PF08313">
    <property type="entry name" value="SCA7"/>
    <property type="match status" value="1"/>
</dbReference>
<feature type="DNA-binding region" description="HMG box" evidence="13">
    <location>
        <begin position="410"/>
        <end position="478"/>
    </location>
</feature>
<feature type="compositionally biased region" description="Basic and acidic residues" evidence="14">
    <location>
        <begin position="466"/>
        <end position="482"/>
    </location>
</feature>
<dbReference type="SUPFAM" id="SSF47095">
    <property type="entry name" value="HMG-box"/>
    <property type="match status" value="6"/>
</dbReference>
<reference evidence="17 18" key="1">
    <citation type="journal article" date="2018" name="Nat. Ecol. Evol.">
        <title>Shark genomes provide insights into elasmobranch evolution and the origin of vertebrates.</title>
        <authorList>
            <person name="Hara Y"/>
            <person name="Yamaguchi K"/>
            <person name="Onimaru K"/>
            <person name="Kadota M"/>
            <person name="Koyanagi M"/>
            <person name="Keeley SD"/>
            <person name="Tatsumi K"/>
            <person name="Tanaka K"/>
            <person name="Motone F"/>
            <person name="Kageyama Y"/>
            <person name="Nozu R"/>
            <person name="Adachi N"/>
            <person name="Nishimura O"/>
            <person name="Nakagawa R"/>
            <person name="Tanegashima C"/>
            <person name="Kiyatake I"/>
            <person name="Matsumoto R"/>
            <person name="Murakumo K"/>
            <person name="Nishida K"/>
            <person name="Terakita A"/>
            <person name="Kuratani S"/>
            <person name="Sato K"/>
            <person name="Hyodo S Kuraku.S."/>
        </authorList>
    </citation>
    <scope>NUCLEOTIDE SEQUENCE [LARGE SCALE GENOMIC DNA]</scope>
</reference>
<comment type="domain">
    <text evidence="12">The C-terminal SGF11-type zinc-finger domain forms part of the 'catalytic lobe' of the SAGA deubiquitination module.</text>
</comment>
<evidence type="ECO:0000256" key="9">
    <source>
        <dbReference type="ARBA" id="ARBA00023159"/>
    </source>
</evidence>
<keyword evidence="8 13" id="KW-0238">DNA-binding</keyword>
<keyword evidence="7 12" id="KW-0805">Transcription regulation</keyword>
<dbReference type="CDD" id="cd22001">
    <property type="entry name" value="HMG-box_UBF1_rpt4"/>
    <property type="match status" value="1"/>
</dbReference>
<feature type="domain" description="HMG box" evidence="15">
    <location>
        <begin position="410"/>
        <end position="478"/>
    </location>
</feature>
<feature type="compositionally biased region" description="Low complexity" evidence="14">
    <location>
        <begin position="1068"/>
        <end position="1086"/>
    </location>
</feature>
<dbReference type="CDD" id="cd21999">
    <property type="entry name" value="HMG-box_UBF1_rpt2"/>
    <property type="match status" value="1"/>
</dbReference>
<dbReference type="CDD" id="cd22000">
    <property type="entry name" value="HMG-box_UBF1_rpt3"/>
    <property type="match status" value="1"/>
</dbReference>
<keyword evidence="4 12" id="KW-0863">Zinc-finger</keyword>
<evidence type="ECO:0000256" key="5">
    <source>
        <dbReference type="ARBA" id="ARBA00022833"/>
    </source>
</evidence>
<dbReference type="OrthoDB" id="1919336at2759"/>
<feature type="domain" description="SCA7" evidence="16">
    <location>
        <begin position="987"/>
        <end position="1054"/>
    </location>
</feature>